<dbReference type="PANTHER" id="PTHR11717:SF7">
    <property type="entry name" value="LOW MOLECULAR WEIGHT PHOSPHOTYROSINE PROTEIN PHOSPHATASE"/>
    <property type="match status" value="1"/>
</dbReference>
<evidence type="ECO:0000256" key="2">
    <source>
        <dbReference type="ARBA" id="ARBA00013064"/>
    </source>
</evidence>
<sequence length="159" mass="17625">MHSSSSVLFVCLGNICRSPSAEAVFRKKAADAGLKIKIDSAGTQGFHKSAKPDERAMAAGEHRGYRFDNIYARKVKSDDFEKFDLILAMDESNLHDLLAQCPAEYQNKVKLFLSFAECDELEVPDPYYGGSKGFEYVLDLIEMASDGLLVSLNQTEAMN</sequence>
<evidence type="ECO:0000313" key="8">
    <source>
        <dbReference type="Proteomes" id="UP000601768"/>
    </source>
</evidence>
<dbReference type="RefSeq" id="WP_186504783.1">
    <property type="nucleotide sequence ID" value="NZ_JACNEP010000001.1"/>
</dbReference>
<keyword evidence="3" id="KW-0378">Hydrolase</keyword>
<feature type="active site" description="Nucleophile" evidence="5">
    <location>
        <position position="11"/>
    </location>
</feature>
<evidence type="ECO:0000256" key="5">
    <source>
        <dbReference type="PIRSR" id="PIRSR617867-1"/>
    </source>
</evidence>
<protein>
    <recommendedName>
        <fullName evidence="2">protein-tyrosine-phosphatase</fullName>
        <ecNumber evidence="2">3.1.3.48</ecNumber>
    </recommendedName>
</protein>
<dbReference type="CDD" id="cd16343">
    <property type="entry name" value="LMWPTP"/>
    <property type="match status" value="1"/>
</dbReference>
<feature type="active site" evidence="5">
    <location>
        <position position="17"/>
    </location>
</feature>
<evidence type="ECO:0000256" key="4">
    <source>
        <dbReference type="ARBA" id="ARBA00022912"/>
    </source>
</evidence>
<dbReference type="InterPro" id="IPR017867">
    <property type="entry name" value="Tyr_phospatase_low_mol_wt"/>
</dbReference>
<dbReference type="EC" id="3.1.3.48" evidence="2"/>
<dbReference type="PRINTS" id="PR00719">
    <property type="entry name" value="LMWPTPASE"/>
</dbReference>
<dbReference type="GO" id="GO:0004725">
    <property type="term" value="F:protein tyrosine phosphatase activity"/>
    <property type="evidence" value="ECO:0007669"/>
    <property type="project" value="UniProtKB-EC"/>
</dbReference>
<evidence type="ECO:0000259" key="6">
    <source>
        <dbReference type="SMART" id="SM00226"/>
    </source>
</evidence>
<name>A0A8J6M064_9ALTE</name>
<dbReference type="PANTHER" id="PTHR11717">
    <property type="entry name" value="LOW MOLECULAR WEIGHT PROTEIN TYROSINE PHOSPHATASE"/>
    <property type="match status" value="1"/>
</dbReference>
<feature type="domain" description="Phosphotyrosine protein phosphatase I" evidence="6">
    <location>
        <begin position="5"/>
        <end position="151"/>
    </location>
</feature>
<dbReference type="EMBL" id="JACNEP010000001">
    <property type="protein sequence ID" value="MBC3764303.1"/>
    <property type="molecule type" value="Genomic_DNA"/>
</dbReference>
<accession>A0A8J6M064</accession>
<dbReference type="SMART" id="SM00226">
    <property type="entry name" value="LMWPc"/>
    <property type="match status" value="1"/>
</dbReference>
<gene>
    <name evidence="7" type="ORF">H8B19_00295</name>
</gene>
<keyword evidence="8" id="KW-1185">Reference proteome</keyword>
<feature type="active site" description="Proton donor" evidence="5">
    <location>
        <position position="125"/>
    </location>
</feature>
<dbReference type="InterPro" id="IPR023485">
    <property type="entry name" value="Ptyr_pPase"/>
</dbReference>
<dbReference type="Proteomes" id="UP000601768">
    <property type="component" value="Unassembled WGS sequence"/>
</dbReference>
<comment type="similarity">
    <text evidence="1">Belongs to the low molecular weight phosphotyrosine protein phosphatase family.</text>
</comment>
<reference evidence="7" key="2">
    <citation type="submission" date="2020-08" db="EMBL/GenBank/DDBJ databases">
        <authorList>
            <person name="Lai Q."/>
        </authorList>
    </citation>
    <scope>NUCLEOTIDE SEQUENCE</scope>
    <source>
        <strain evidence="7">S27-2</strain>
    </source>
</reference>
<dbReference type="SUPFAM" id="SSF52788">
    <property type="entry name" value="Phosphotyrosine protein phosphatases I"/>
    <property type="match status" value="1"/>
</dbReference>
<evidence type="ECO:0000256" key="3">
    <source>
        <dbReference type="ARBA" id="ARBA00022801"/>
    </source>
</evidence>
<comment type="caution">
    <text evidence="7">The sequence shown here is derived from an EMBL/GenBank/DDBJ whole genome shotgun (WGS) entry which is preliminary data.</text>
</comment>
<dbReference type="FunFam" id="3.40.50.2300:FF:000113">
    <property type="entry name" value="Low molecular weight protein-tyrosine-phosphatase"/>
    <property type="match status" value="1"/>
</dbReference>
<keyword evidence="4" id="KW-0904">Protein phosphatase</keyword>
<dbReference type="InterPro" id="IPR036196">
    <property type="entry name" value="Ptyr_pPase_sf"/>
</dbReference>
<evidence type="ECO:0000256" key="1">
    <source>
        <dbReference type="ARBA" id="ARBA00011063"/>
    </source>
</evidence>
<reference evidence="7" key="1">
    <citation type="journal article" date="2018" name="Int. J. Syst. Evol. Microbiol.">
        <title>Neptunicella marina gen. nov., sp. nov., isolated from surface seawater.</title>
        <authorList>
            <person name="Liu X."/>
            <person name="Lai Q."/>
            <person name="Du Y."/>
            <person name="Zhang X."/>
            <person name="Liu Z."/>
            <person name="Sun F."/>
            <person name="Shao Z."/>
        </authorList>
    </citation>
    <scope>NUCLEOTIDE SEQUENCE</scope>
    <source>
        <strain evidence="7">S27-2</strain>
    </source>
</reference>
<dbReference type="Pfam" id="PF01451">
    <property type="entry name" value="LMWPc"/>
    <property type="match status" value="1"/>
</dbReference>
<evidence type="ECO:0000313" key="7">
    <source>
        <dbReference type="EMBL" id="MBC3764303.1"/>
    </source>
</evidence>
<dbReference type="InterPro" id="IPR050438">
    <property type="entry name" value="LMW_PTPase"/>
</dbReference>
<dbReference type="AlphaFoldDB" id="A0A8J6M064"/>
<proteinExistence type="inferred from homology"/>
<organism evidence="7 8">
    <name type="scientific">Neptunicella marina</name>
    <dbReference type="NCBI Taxonomy" id="2125989"/>
    <lineage>
        <taxon>Bacteria</taxon>
        <taxon>Pseudomonadati</taxon>
        <taxon>Pseudomonadota</taxon>
        <taxon>Gammaproteobacteria</taxon>
        <taxon>Alteromonadales</taxon>
        <taxon>Alteromonadaceae</taxon>
        <taxon>Neptunicella</taxon>
    </lineage>
</organism>
<dbReference type="Gene3D" id="3.40.50.2300">
    <property type="match status" value="1"/>
</dbReference>